<accession>A0AAV7M121</accession>
<gene>
    <name evidence="1" type="ORF">NDU88_002263</name>
</gene>
<comment type="caution">
    <text evidence="1">The sequence shown here is derived from an EMBL/GenBank/DDBJ whole genome shotgun (WGS) entry which is preliminary data.</text>
</comment>
<dbReference type="Proteomes" id="UP001066276">
    <property type="component" value="Chromosome 10"/>
</dbReference>
<name>A0AAV7M121_PLEWA</name>
<keyword evidence="2" id="KW-1185">Reference proteome</keyword>
<proteinExistence type="predicted"/>
<organism evidence="1 2">
    <name type="scientific">Pleurodeles waltl</name>
    <name type="common">Iberian ribbed newt</name>
    <dbReference type="NCBI Taxonomy" id="8319"/>
    <lineage>
        <taxon>Eukaryota</taxon>
        <taxon>Metazoa</taxon>
        <taxon>Chordata</taxon>
        <taxon>Craniata</taxon>
        <taxon>Vertebrata</taxon>
        <taxon>Euteleostomi</taxon>
        <taxon>Amphibia</taxon>
        <taxon>Batrachia</taxon>
        <taxon>Caudata</taxon>
        <taxon>Salamandroidea</taxon>
        <taxon>Salamandridae</taxon>
        <taxon>Pleurodelinae</taxon>
        <taxon>Pleurodeles</taxon>
    </lineage>
</organism>
<evidence type="ECO:0000313" key="2">
    <source>
        <dbReference type="Proteomes" id="UP001066276"/>
    </source>
</evidence>
<sequence length="103" mass="11711">MRKPAVIERGVESGSWRRRRKPEHWDRIAMKAGTRQGDPLSLRLRKAKRGFGEMGAVYIGPVLKMAVNSRECLRFCEISSLASQTVESGIWRDRKEALLVADV</sequence>
<evidence type="ECO:0000313" key="1">
    <source>
        <dbReference type="EMBL" id="KAJ1097136.1"/>
    </source>
</evidence>
<dbReference type="AlphaFoldDB" id="A0AAV7M121"/>
<reference evidence="1" key="1">
    <citation type="journal article" date="2022" name="bioRxiv">
        <title>Sequencing and chromosome-scale assembly of the giantPleurodeles waltlgenome.</title>
        <authorList>
            <person name="Brown T."/>
            <person name="Elewa A."/>
            <person name="Iarovenko S."/>
            <person name="Subramanian E."/>
            <person name="Araus A.J."/>
            <person name="Petzold A."/>
            <person name="Susuki M."/>
            <person name="Suzuki K.-i.T."/>
            <person name="Hayashi T."/>
            <person name="Toyoda A."/>
            <person name="Oliveira C."/>
            <person name="Osipova E."/>
            <person name="Leigh N.D."/>
            <person name="Simon A."/>
            <person name="Yun M.H."/>
        </authorList>
    </citation>
    <scope>NUCLEOTIDE SEQUENCE</scope>
    <source>
        <strain evidence="1">20211129_DDA</strain>
        <tissue evidence="1">Liver</tissue>
    </source>
</reference>
<protein>
    <submittedName>
        <fullName evidence="1">Uncharacterized protein</fullName>
    </submittedName>
</protein>
<dbReference type="EMBL" id="JANPWB010000014">
    <property type="protein sequence ID" value="KAJ1097136.1"/>
    <property type="molecule type" value="Genomic_DNA"/>
</dbReference>